<keyword evidence="2" id="KW-1185">Reference proteome</keyword>
<dbReference type="OMA" id="GMHPQYV"/>
<dbReference type="STRING" id="1365484.W6QFI0"/>
<protein>
    <submittedName>
        <fullName evidence="1">Genomic scaffold, ProqFM164S02</fullName>
    </submittedName>
</protein>
<dbReference type="OrthoDB" id="4276527at2759"/>
<dbReference type="Proteomes" id="UP000030686">
    <property type="component" value="Unassembled WGS sequence"/>
</dbReference>
<sequence length="277" mass="32222">MGLQNFQKLLCGVRTFPWILLQNPIHDHLEYKEMVAKTKTLLWLEVQLQRLEIKLEDIIIVDLFPMLTVKWVKSHPDERKKAIDEIFALTLDFIYTFKPPVILSCQCVNFQGANVWPSLKHEAAEKLRSSIRGAENKRVSEFSHKEHVTHIVHGFHPSAMRRMPRTIPGRATRLEREVLLGRIISSLFQPYSVWRNNYMLGNRQSIKKRAINVHLRQMKNELDQIHEEGLAMGISQEPDISPTLAEWKDIDNALDEMSNQLSLTKIYVFMTSESAII</sequence>
<name>W6QFI0_PENRF</name>
<proteinExistence type="predicted"/>
<dbReference type="EMBL" id="HG792016">
    <property type="protein sequence ID" value="CDM32919.1"/>
    <property type="molecule type" value="Genomic_DNA"/>
</dbReference>
<evidence type="ECO:0000313" key="1">
    <source>
        <dbReference type="EMBL" id="CDM32919.1"/>
    </source>
</evidence>
<gene>
    <name evidence="1" type="ORF">PROQFM164_S02g003070</name>
</gene>
<dbReference type="AlphaFoldDB" id="W6QFI0"/>
<reference evidence="1" key="1">
    <citation type="journal article" date="2014" name="Nat. Commun.">
        <title>Multiple recent horizontal transfers of a large genomic region in cheese making fungi.</title>
        <authorList>
            <person name="Cheeseman K."/>
            <person name="Ropars J."/>
            <person name="Renault P."/>
            <person name="Dupont J."/>
            <person name="Gouzy J."/>
            <person name="Branca A."/>
            <person name="Abraham A.L."/>
            <person name="Ceppi M."/>
            <person name="Conseiller E."/>
            <person name="Debuchy R."/>
            <person name="Malagnac F."/>
            <person name="Goarin A."/>
            <person name="Silar P."/>
            <person name="Lacoste S."/>
            <person name="Sallet E."/>
            <person name="Bensimon A."/>
            <person name="Giraud T."/>
            <person name="Brygoo Y."/>
        </authorList>
    </citation>
    <scope>NUCLEOTIDE SEQUENCE [LARGE SCALE GENOMIC DNA]</scope>
    <source>
        <strain evidence="1">FM164</strain>
    </source>
</reference>
<evidence type="ECO:0000313" key="2">
    <source>
        <dbReference type="Proteomes" id="UP000030686"/>
    </source>
</evidence>
<accession>W6QFI0</accession>
<organism evidence="1 2">
    <name type="scientific">Penicillium roqueforti (strain FM164)</name>
    <dbReference type="NCBI Taxonomy" id="1365484"/>
    <lineage>
        <taxon>Eukaryota</taxon>
        <taxon>Fungi</taxon>
        <taxon>Dikarya</taxon>
        <taxon>Ascomycota</taxon>
        <taxon>Pezizomycotina</taxon>
        <taxon>Eurotiomycetes</taxon>
        <taxon>Eurotiomycetidae</taxon>
        <taxon>Eurotiales</taxon>
        <taxon>Aspergillaceae</taxon>
        <taxon>Penicillium</taxon>
    </lineage>
</organism>